<sequence>MRFALSNLLTSGTAIGLMLAAGSAMATEIMVQGDVCSGAVQHRPDAGVAYQPGVDAYGWKVAPADLSGGSAIRIPDTIAIDITVELQKRYGLPSDSRLFKPEARIGTLEVDRDGAMRFNGEPVSRDEALAVQAACRAALGLPPLPLPKPAK</sequence>
<organism evidence="2 3">
    <name type="scientific">Oceanibaculum indicum</name>
    <dbReference type="NCBI Taxonomy" id="526216"/>
    <lineage>
        <taxon>Bacteria</taxon>
        <taxon>Pseudomonadati</taxon>
        <taxon>Pseudomonadota</taxon>
        <taxon>Alphaproteobacteria</taxon>
        <taxon>Rhodospirillales</taxon>
        <taxon>Oceanibaculaceae</taxon>
        <taxon>Oceanibaculum</taxon>
    </lineage>
</organism>
<accession>A0A420WQF9</accession>
<protein>
    <submittedName>
        <fullName evidence="2">Uncharacterized protein</fullName>
    </submittedName>
</protein>
<dbReference type="OrthoDB" id="7365624at2"/>
<feature type="signal peptide" evidence="1">
    <location>
        <begin position="1"/>
        <end position="26"/>
    </location>
</feature>
<dbReference type="RefSeq" id="WP_121218017.1">
    <property type="nucleotide sequence ID" value="NZ_RBIG01000001.1"/>
</dbReference>
<gene>
    <name evidence="2" type="ORF">BCL74_1009</name>
</gene>
<evidence type="ECO:0000313" key="3">
    <source>
        <dbReference type="Proteomes" id="UP000277424"/>
    </source>
</evidence>
<comment type="caution">
    <text evidence="2">The sequence shown here is derived from an EMBL/GenBank/DDBJ whole genome shotgun (WGS) entry which is preliminary data.</text>
</comment>
<keyword evidence="1" id="KW-0732">Signal</keyword>
<dbReference type="AlphaFoldDB" id="A0A420WQF9"/>
<proteinExistence type="predicted"/>
<dbReference type="EMBL" id="RBIG01000001">
    <property type="protein sequence ID" value="RKQ73229.1"/>
    <property type="molecule type" value="Genomic_DNA"/>
</dbReference>
<feature type="chain" id="PRO_5019258618" evidence="1">
    <location>
        <begin position="27"/>
        <end position="151"/>
    </location>
</feature>
<dbReference type="Proteomes" id="UP000277424">
    <property type="component" value="Unassembled WGS sequence"/>
</dbReference>
<evidence type="ECO:0000256" key="1">
    <source>
        <dbReference type="SAM" id="SignalP"/>
    </source>
</evidence>
<evidence type="ECO:0000313" key="2">
    <source>
        <dbReference type="EMBL" id="RKQ73229.1"/>
    </source>
</evidence>
<name>A0A420WQF9_9PROT</name>
<reference evidence="2 3" key="1">
    <citation type="submission" date="2018-10" db="EMBL/GenBank/DDBJ databases">
        <title>Comparative analysis of microorganisms from saline springs in Andes Mountain Range, Colombia.</title>
        <authorList>
            <person name="Rubin E."/>
        </authorList>
    </citation>
    <scope>NUCLEOTIDE SEQUENCE [LARGE SCALE GENOMIC DNA]</scope>
    <source>
        <strain evidence="2 3">USBA 36</strain>
    </source>
</reference>